<dbReference type="SUPFAM" id="SSF57567">
    <property type="entry name" value="Serine protease inhibitors"/>
    <property type="match status" value="1"/>
</dbReference>
<evidence type="ECO:0000313" key="5">
    <source>
        <dbReference type="EMBL" id="CAJ0580263.1"/>
    </source>
</evidence>
<name>A0AA36G6V2_9BILA</name>
<dbReference type="Gene3D" id="2.10.25.10">
    <property type="entry name" value="Laminin"/>
    <property type="match status" value="1"/>
</dbReference>
<dbReference type="Pfam" id="PF01826">
    <property type="entry name" value="TIL"/>
    <property type="match status" value="1"/>
</dbReference>
<proteinExistence type="predicted"/>
<sequence>MARCMVFFVSVLGVVAAKGLPYPSIPECGDNQVHQDCQPQCQPKCGQPYHCDVSSYVSTCEPGCYCKEGYLIKNNADGSTSCVKKSQCGYPAPTPAPAGCMQTCSPLYEFEDCCEVKCSRNGYPVGPIVSCTETPTKSMCECAEGTIILLSENGFNVCVPAETAECTTTTVTTTPTTTETTTTPTTTTHCAPVKYEFGSDCRYVCGGYDTRSVTCDTEPKELDTCVCPDDCDSVPFNEGDICVPRDQTVCATTPTVPPVTTPCQPDIYKYDGCHYDCATDCVDTCGELVRTPDCNLRAAGRKGPMPAANGSTDPSPSTTTETTTTEATTTTTTEASTTTTTPAPTECPHKVTVYSCTPQCTWDCKKKALSGSCKAEKCPLEEICGCPEGSVLVPYSGGYAAPGQVCVTKSCPSRGYANPAH</sequence>
<feature type="non-terminal residue" evidence="5">
    <location>
        <position position="1"/>
    </location>
</feature>
<dbReference type="CDD" id="cd19941">
    <property type="entry name" value="TIL"/>
    <property type="match status" value="1"/>
</dbReference>
<feature type="domain" description="TIL" evidence="4">
    <location>
        <begin position="28"/>
        <end position="88"/>
    </location>
</feature>
<keyword evidence="6" id="KW-1185">Reference proteome</keyword>
<evidence type="ECO:0000256" key="1">
    <source>
        <dbReference type="ARBA" id="ARBA00022900"/>
    </source>
</evidence>
<dbReference type="InterPro" id="IPR002919">
    <property type="entry name" value="TIL_dom"/>
</dbReference>
<feature type="chain" id="PRO_5041321113" description="TIL domain-containing protein" evidence="3">
    <location>
        <begin position="18"/>
        <end position="421"/>
    </location>
</feature>
<protein>
    <recommendedName>
        <fullName evidence="4">TIL domain-containing protein</fullName>
    </recommendedName>
</protein>
<keyword evidence="3" id="KW-0732">Signal</keyword>
<evidence type="ECO:0000256" key="3">
    <source>
        <dbReference type="SAM" id="SignalP"/>
    </source>
</evidence>
<evidence type="ECO:0000256" key="2">
    <source>
        <dbReference type="SAM" id="MobiDB-lite"/>
    </source>
</evidence>
<dbReference type="InterPro" id="IPR036084">
    <property type="entry name" value="Ser_inhib-like_sf"/>
</dbReference>
<keyword evidence="1" id="KW-0646">Protease inhibitor</keyword>
<organism evidence="5 6">
    <name type="scientific">Mesorhabditis spiculigera</name>
    <dbReference type="NCBI Taxonomy" id="96644"/>
    <lineage>
        <taxon>Eukaryota</taxon>
        <taxon>Metazoa</taxon>
        <taxon>Ecdysozoa</taxon>
        <taxon>Nematoda</taxon>
        <taxon>Chromadorea</taxon>
        <taxon>Rhabditida</taxon>
        <taxon>Rhabditina</taxon>
        <taxon>Rhabditomorpha</taxon>
        <taxon>Rhabditoidea</taxon>
        <taxon>Rhabditidae</taxon>
        <taxon>Mesorhabditinae</taxon>
        <taxon>Mesorhabditis</taxon>
    </lineage>
</organism>
<dbReference type="GO" id="GO:0004867">
    <property type="term" value="F:serine-type endopeptidase inhibitor activity"/>
    <property type="evidence" value="ECO:0007669"/>
    <property type="project" value="UniProtKB-KW"/>
</dbReference>
<feature type="region of interest" description="Disordered" evidence="2">
    <location>
        <begin position="301"/>
        <end position="342"/>
    </location>
</feature>
<dbReference type="AlphaFoldDB" id="A0AA36G6V2"/>
<gene>
    <name evidence="5" type="ORF">MSPICULIGERA_LOCUS18461</name>
</gene>
<evidence type="ECO:0000259" key="4">
    <source>
        <dbReference type="Pfam" id="PF01826"/>
    </source>
</evidence>
<dbReference type="EMBL" id="CATQJA010002659">
    <property type="protein sequence ID" value="CAJ0580263.1"/>
    <property type="molecule type" value="Genomic_DNA"/>
</dbReference>
<comment type="caution">
    <text evidence="5">The sequence shown here is derived from an EMBL/GenBank/DDBJ whole genome shotgun (WGS) entry which is preliminary data.</text>
</comment>
<dbReference type="Proteomes" id="UP001177023">
    <property type="component" value="Unassembled WGS sequence"/>
</dbReference>
<feature type="signal peptide" evidence="3">
    <location>
        <begin position="1"/>
        <end position="17"/>
    </location>
</feature>
<keyword evidence="1" id="KW-0722">Serine protease inhibitor</keyword>
<feature type="compositionally biased region" description="Low complexity" evidence="2">
    <location>
        <begin position="311"/>
        <end position="342"/>
    </location>
</feature>
<accession>A0AA36G6V2</accession>
<evidence type="ECO:0000313" key="6">
    <source>
        <dbReference type="Proteomes" id="UP001177023"/>
    </source>
</evidence>
<reference evidence="5" key="1">
    <citation type="submission" date="2023-06" db="EMBL/GenBank/DDBJ databases">
        <authorList>
            <person name="Delattre M."/>
        </authorList>
    </citation>
    <scope>NUCLEOTIDE SEQUENCE</scope>
    <source>
        <strain evidence="5">AF72</strain>
    </source>
</reference>